<sequence length="216" mass="23057">MRTLSFAEGDATTPRGDGPRIIAHVCNDIGAWGLGFVRAVSRRWPEPEHEFRRWHATRADAPPARDSPLRPGAGQSVPAVRPEPPFRLGEVQLVPVAPDLWVANMVGQHGIMTKRGLRTDAGYDRAAGPPVRYPAIRECLTTLTAHASALGASVHMPRIGCGVAGGTWGEVEPLIRATLCAGGVRTTVYDLPGPPRQHKIAAIGGRLAETRPLSPG</sequence>
<reference evidence="4 5" key="1">
    <citation type="submission" date="2020-08" db="EMBL/GenBank/DDBJ databases">
        <title>Sequencing the genomes of 1000 actinobacteria strains.</title>
        <authorList>
            <person name="Klenk H.-P."/>
        </authorList>
    </citation>
    <scope>NUCLEOTIDE SEQUENCE [LARGE SCALE GENOMIC DNA]</scope>
    <source>
        <strain evidence="4 5">DSM 45809</strain>
    </source>
</reference>
<dbReference type="EMBL" id="JACHNB010000001">
    <property type="protein sequence ID" value="MBB4744868.1"/>
    <property type="molecule type" value="Genomic_DNA"/>
</dbReference>
<dbReference type="PANTHER" id="PTHR12521">
    <property type="entry name" value="PROTEIN C6ORF130"/>
    <property type="match status" value="1"/>
</dbReference>
<comment type="caution">
    <text evidence="4">The sequence shown here is derived from an EMBL/GenBank/DDBJ whole genome shotgun (WGS) entry which is preliminary data.</text>
</comment>
<feature type="region of interest" description="Disordered" evidence="2">
    <location>
        <begin position="54"/>
        <end position="77"/>
    </location>
</feature>
<evidence type="ECO:0000256" key="2">
    <source>
        <dbReference type="SAM" id="MobiDB-lite"/>
    </source>
</evidence>
<dbReference type="PANTHER" id="PTHR12521:SF0">
    <property type="entry name" value="ADP-RIBOSE GLYCOHYDROLASE OARD1"/>
    <property type="match status" value="1"/>
</dbReference>
<evidence type="ECO:0000256" key="1">
    <source>
        <dbReference type="ARBA" id="ARBA00035885"/>
    </source>
</evidence>
<dbReference type="RefSeq" id="WP_239176634.1">
    <property type="nucleotide sequence ID" value="NZ_BAABFG010000005.1"/>
</dbReference>
<dbReference type="Gene3D" id="3.40.220.10">
    <property type="entry name" value="Leucine Aminopeptidase, subunit E, domain 1"/>
    <property type="match status" value="1"/>
</dbReference>
<dbReference type="InterPro" id="IPR050892">
    <property type="entry name" value="ADP-ribose_metab_enzymes"/>
</dbReference>
<comment type="catalytic activity">
    <reaction evidence="1">
        <text>an N-(ADP-alpha-D-ribosyl)-thymidine in DNA + H2O = a thymidine in DNA + ADP-D-ribose</text>
        <dbReference type="Rhea" id="RHEA:71655"/>
        <dbReference type="Rhea" id="RHEA-COMP:13556"/>
        <dbReference type="Rhea" id="RHEA-COMP:18051"/>
        <dbReference type="ChEBI" id="CHEBI:15377"/>
        <dbReference type="ChEBI" id="CHEBI:57967"/>
        <dbReference type="ChEBI" id="CHEBI:137386"/>
        <dbReference type="ChEBI" id="CHEBI:191199"/>
    </reaction>
    <physiologicalReaction direction="left-to-right" evidence="1">
        <dbReference type="Rhea" id="RHEA:71656"/>
    </physiologicalReaction>
</comment>
<keyword evidence="5" id="KW-1185">Reference proteome</keyword>
<gene>
    <name evidence="4" type="ORF">BJY16_008327</name>
</gene>
<evidence type="ECO:0000259" key="3">
    <source>
        <dbReference type="SMART" id="SM00506"/>
    </source>
</evidence>
<evidence type="ECO:0000313" key="4">
    <source>
        <dbReference type="EMBL" id="MBB4744868.1"/>
    </source>
</evidence>
<dbReference type="SMART" id="SM00506">
    <property type="entry name" value="A1pp"/>
    <property type="match status" value="1"/>
</dbReference>
<evidence type="ECO:0000313" key="5">
    <source>
        <dbReference type="Proteomes" id="UP000546162"/>
    </source>
</evidence>
<organism evidence="4 5">
    <name type="scientific">Actinoplanes octamycinicus</name>
    <dbReference type="NCBI Taxonomy" id="135948"/>
    <lineage>
        <taxon>Bacteria</taxon>
        <taxon>Bacillati</taxon>
        <taxon>Actinomycetota</taxon>
        <taxon>Actinomycetes</taxon>
        <taxon>Micromonosporales</taxon>
        <taxon>Micromonosporaceae</taxon>
        <taxon>Actinoplanes</taxon>
    </lineage>
</organism>
<protein>
    <recommendedName>
        <fullName evidence="3">Macro domain-containing protein</fullName>
    </recommendedName>
</protein>
<feature type="domain" description="Macro" evidence="3">
    <location>
        <begin position="3"/>
        <end position="175"/>
    </location>
</feature>
<name>A0A7W7H6G1_9ACTN</name>
<dbReference type="GO" id="GO:0140291">
    <property type="term" value="P:peptidyl-glutamate ADP-deribosylation"/>
    <property type="evidence" value="ECO:0007669"/>
    <property type="project" value="TreeGrafter"/>
</dbReference>
<dbReference type="AlphaFoldDB" id="A0A7W7H6G1"/>
<dbReference type="SUPFAM" id="SSF52949">
    <property type="entry name" value="Macro domain-like"/>
    <property type="match status" value="1"/>
</dbReference>
<proteinExistence type="predicted"/>
<dbReference type="Proteomes" id="UP000546162">
    <property type="component" value="Unassembled WGS sequence"/>
</dbReference>
<dbReference type="InterPro" id="IPR002589">
    <property type="entry name" value="Macro_dom"/>
</dbReference>
<accession>A0A7W7H6G1</accession>
<dbReference type="InterPro" id="IPR043472">
    <property type="entry name" value="Macro_dom-like"/>
</dbReference>